<dbReference type="RefSeq" id="WP_093941494.1">
    <property type="nucleotide sequence ID" value="NZ_CP022521.1"/>
</dbReference>
<gene>
    <name evidence="1" type="ORF">AHOG_12340</name>
</gene>
<dbReference type="Proteomes" id="UP000204221">
    <property type="component" value="Chromosome"/>
</dbReference>
<sequence length="353" mass="37695">MTSAGTRVVVVGATGNVGTSVVRTLAADPRVDAIIGVARRRPTWQPPKTTWRTADITEDDLTGIFHGADVVIHLAWRFQPTHAPAVTWRTNVLGGIRVFDAVTYAGVPALVYASSVGAYSPGPKDRGVDESWPTHGWPGAAYTREKAYLERVLDAVEDSRPDLRVVRLRPGIILQRQAARAQHRLFAGPLLPAALLRPGGVPFVPDLPGLRFQVSHAQDVAEAFRLAALTSAAGSYNVAAEPPVDAALLAECLQARVSRLPAGPLRACLSAAWRLRLVPASPDLLDALLRLPLMDTTRARVELGWSPVHGARDALTECLHGLRDGAGMATPPLAGGGLGRTLGRLRATAARRR</sequence>
<dbReference type="InterPro" id="IPR036291">
    <property type="entry name" value="NAD(P)-bd_dom_sf"/>
</dbReference>
<protein>
    <submittedName>
        <fullName evidence="1">3 beta-hydroxysteroid dehydrogenase/Delta 5--&gt;4-isomerase</fullName>
    </submittedName>
</protein>
<dbReference type="InterPro" id="IPR051783">
    <property type="entry name" value="NAD(P)-dependent_oxidoreduct"/>
</dbReference>
<keyword evidence="2" id="KW-1185">Reference proteome</keyword>
<dbReference type="GO" id="GO:0004029">
    <property type="term" value="F:aldehyde dehydrogenase (NAD+) activity"/>
    <property type="evidence" value="ECO:0007669"/>
    <property type="project" value="TreeGrafter"/>
</dbReference>
<dbReference type="GO" id="GO:0005737">
    <property type="term" value="C:cytoplasm"/>
    <property type="evidence" value="ECO:0007669"/>
    <property type="project" value="TreeGrafter"/>
</dbReference>
<dbReference type="Gene3D" id="3.40.50.720">
    <property type="entry name" value="NAD(P)-binding Rossmann-like Domain"/>
    <property type="match status" value="1"/>
</dbReference>
<dbReference type="KEGG" id="ahg:AHOG_12340"/>
<dbReference type="InterPro" id="IPR001509">
    <property type="entry name" value="Epimerase_deHydtase"/>
</dbReference>
<dbReference type="PANTHER" id="PTHR48079:SF6">
    <property type="entry name" value="NAD(P)-BINDING DOMAIN-CONTAINING PROTEIN-RELATED"/>
    <property type="match status" value="1"/>
</dbReference>
<dbReference type="PANTHER" id="PTHR48079">
    <property type="entry name" value="PROTEIN YEEZ"/>
    <property type="match status" value="1"/>
</dbReference>
<dbReference type="Pfam" id="PF01370">
    <property type="entry name" value="Epimerase"/>
    <property type="match status" value="1"/>
</dbReference>
<dbReference type="OrthoDB" id="3338687at2"/>
<organism evidence="1 2">
    <name type="scientific">Actinoalloteichus hoggarensis</name>
    <dbReference type="NCBI Taxonomy" id="1470176"/>
    <lineage>
        <taxon>Bacteria</taxon>
        <taxon>Bacillati</taxon>
        <taxon>Actinomycetota</taxon>
        <taxon>Actinomycetes</taxon>
        <taxon>Pseudonocardiales</taxon>
        <taxon>Pseudonocardiaceae</taxon>
        <taxon>Actinoalloteichus</taxon>
    </lineage>
</organism>
<keyword evidence="1" id="KW-0413">Isomerase</keyword>
<dbReference type="EMBL" id="CP022521">
    <property type="protein sequence ID" value="ASO20111.1"/>
    <property type="molecule type" value="Genomic_DNA"/>
</dbReference>
<dbReference type="AlphaFoldDB" id="A0A221W3A5"/>
<reference evidence="1 2" key="1">
    <citation type="submission" date="2017-07" db="EMBL/GenBank/DDBJ databases">
        <title>Complete genome sequence of Actinoalloteichus hoggarensis DSM 45943, type strain of Actinoalloteichus hoggarensis.</title>
        <authorList>
            <person name="Ruckert C."/>
            <person name="Nouioui I."/>
            <person name="Willmese J."/>
            <person name="van Wezel G."/>
            <person name="Klenk H.-P."/>
            <person name="Kalinowski J."/>
            <person name="Zotchev S.B."/>
        </authorList>
    </citation>
    <scope>NUCLEOTIDE SEQUENCE [LARGE SCALE GENOMIC DNA]</scope>
    <source>
        <strain evidence="1 2">DSM 45943</strain>
    </source>
</reference>
<dbReference type="GO" id="GO:0016853">
    <property type="term" value="F:isomerase activity"/>
    <property type="evidence" value="ECO:0007669"/>
    <property type="project" value="UniProtKB-KW"/>
</dbReference>
<dbReference type="SUPFAM" id="SSF51735">
    <property type="entry name" value="NAD(P)-binding Rossmann-fold domains"/>
    <property type="match status" value="1"/>
</dbReference>
<proteinExistence type="predicted"/>
<evidence type="ECO:0000313" key="2">
    <source>
        <dbReference type="Proteomes" id="UP000204221"/>
    </source>
</evidence>
<name>A0A221W3A5_9PSEU</name>
<evidence type="ECO:0000313" key="1">
    <source>
        <dbReference type="EMBL" id="ASO20111.1"/>
    </source>
</evidence>
<accession>A0A221W3A5</accession>